<dbReference type="EMBL" id="WTYW01000001">
    <property type="protein sequence ID" value="MXO84836.1"/>
    <property type="molecule type" value="Genomic_DNA"/>
</dbReference>
<name>A0A844ZCE7_9SPHN</name>
<evidence type="ECO:0000313" key="3">
    <source>
        <dbReference type="EMBL" id="MXO84836.1"/>
    </source>
</evidence>
<organism evidence="3 4">
    <name type="scientific">Parapontixanthobacter aurantiacus</name>
    <dbReference type="NCBI Taxonomy" id="1463599"/>
    <lineage>
        <taxon>Bacteria</taxon>
        <taxon>Pseudomonadati</taxon>
        <taxon>Pseudomonadota</taxon>
        <taxon>Alphaproteobacteria</taxon>
        <taxon>Sphingomonadales</taxon>
        <taxon>Erythrobacteraceae</taxon>
        <taxon>Parapontixanthobacter</taxon>
    </lineage>
</organism>
<dbReference type="RefSeq" id="WP_160681342.1">
    <property type="nucleotide sequence ID" value="NZ_WTYW01000001.1"/>
</dbReference>
<proteinExistence type="predicted"/>
<protein>
    <recommendedName>
        <fullName evidence="5">Nickel/cobalt transporter regulator</fullName>
    </recommendedName>
</protein>
<evidence type="ECO:0000256" key="2">
    <source>
        <dbReference type="SAM" id="SignalP"/>
    </source>
</evidence>
<feature type="signal peptide" evidence="2">
    <location>
        <begin position="1"/>
        <end position="26"/>
    </location>
</feature>
<feature type="compositionally biased region" description="Low complexity" evidence="1">
    <location>
        <begin position="101"/>
        <end position="110"/>
    </location>
</feature>
<keyword evidence="4" id="KW-1185">Reference proteome</keyword>
<comment type="caution">
    <text evidence="3">The sequence shown here is derived from an EMBL/GenBank/DDBJ whole genome shotgun (WGS) entry which is preliminary data.</text>
</comment>
<evidence type="ECO:0008006" key="5">
    <source>
        <dbReference type="Google" id="ProtNLM"/>
    </source>
</evidence>
<dbReference type="Gene3D" id="3.10.450.160">
    <property type="entry name" value="inner membrane protein cigr"/>
    <property type="match status" value="1"/>
</dbReference>
<feature type="compositionally biased region" description="Gly residues" evidence="1">
    <location>
        <begin position="111"/>
        <end position="131"/>
    </location>
</feature>
<feature type="chain" id="PRO_5032863559" description="Nickel/cobalt transporter regulator" evidence="2">
    <location>
        <begin position="27"/>
        <end position="363"/>
    </location>
</feature>
<gene>
    <name evidence="3" type="ORF">GRI38_02155</name>
</gene>
<accession>A0A844ZCE7</accession>
<feature type="region of interest" description="Disordered" evidence="1">
    <location>
        <begin position="29"/>
        <end position="160"/>
    </location>
</feature>
<feature type="compositionally biased region" description="Low complexity" evidence="1">
    <location>
        <begin position="59"/>
        <end position="68"/>
    </location>
</feature>
<feature type="compositionally biased region" description="Gly residues" evidence="1">
    <location>
        <begin position="29"/>
        <end position="43"/>
    </location>
</feature>
<keyword evidence="2" id="KW-0732">Signal</keyword>
<evidence type="ECO:0000313" key="4">
    <source>
        <dbReference type="Proteomes" id="UP000433104"/>
    </source>
</evidence>
<dbReference type="OrthoDB" id="7408224at2"/>
<feature type="compositionally biased region" description="Low complexity" evidence="1">
    <location>
        <begin position="132"/>
        <end position="147"/>
    </location>
</feature>
<dbReference type="Proteomes" id="UP000433104">
    <property type="component" value="Unassembled WGS sequence"/>
</dbReference>
<reference evidence="3 4" key="1">
    <citation type="submission" date="2019-12" db="EMBL/GenBank/DDBJ databases">
        <title>Genomic-based taxomic classification of the family Erythrobacteraceae.</title>
        <authorList>
            <person name="Xu L."/>
        </authorList>
    </citation>
    <scope>NUCLEOTIDE SEQUENCE [LARGE SCALE GENOMIC DNA]</scope>
    <source>
        <strain evidence="3 4">MCCC 1A09962</strain>
    </source>
</reference>
<dbReference type="AlphaFoldDB" id="A0A844ZCE7"/>
<sequence length="363" mass="37970">MPQRIRNVLAASAAMLALVAVPPAFAQGQGNGNGNGRSGGGGSAESAARGNPGNGSAGERGNANGNADRGNRGGSETNLRGNGNGNGANDRGGPPARVERGNGSANAGRSNGNGNGNSGVGGNGRNAGNGANGNFSNGNSGNRNAGLRGNGSRNGSGNYSSGGTYFGLSELYDTGPRLIDGCPPGLAQKRNGCLPPGQAKQRYRSYEPDFFGLWGADRGDYYYNDGYLLRYRGDSLLGYLPLLGGALGIGNIWPSYYEPRPVPDYYSSYYGLGDPRGYRYADNVLYRVDPQTSAIGGIAALLTGDQFEVGRPMPAGYDVYNVPYGYRDRYYDTPDARYRYADGRIYQVDPTTSLIAAVIDLVL</sequence>
<evidence type="ECO:0000256" key="1">
    <source>
        <dbReference type="SAM" id="MobiDB-lite"/>
    </source>
</evidence>